<keyword evidence="4" id="KW-1185">Reference proteome</keyword>
<feature type="transmembrane region" description="Helical" evidence="1">
    <location>
        <begin position="6"/>
        <end position="25"/>
    </location>
</feature>
<evidence type="ECO:0000259" key="2">
    <source>
        <dbReference type="SMART" id="SM00409"/>
    </source>
</evidence>
<organism evidence="3 4">
    <name type="scientific">Elephant endotheliotropic herpesvirus 5</name>
    <dbReference type="NCBI Taxonomy" id="768738"/>
    <lineage>
        <taxon>Viruses</taxon>
        <taxon>Duplodnaviria</taxon>
        <taxon>Heunggongvirae</taxon>
        <taxon>Peploviricota</taxon>
        <taxon>Herviviricetes</taxon>
        <taxon>Herpesvirales</taxon>
        <taxon>Orthoherpesviridae</taxon>
        <taxon>Betaherpesvirinae</taxon>
        <taxon>Proboscivirus</taxon>
    </lineage>
</organism>
<dbReference type="InterPro" id="IPR013783">
    <property type="entry name" value="Ig-like_fold"/>
</dbReference>
<evidence type="ECO:0000313" key="3">
    <source>
        <dbReference type="EMBL" id="AHC02809.1"/>
    </source>
</evidence>
<evidence type="ECO:0000256" key="1">
    <source>
        <dbReference type="SAM" id="Phobius"/>
    </source>
</evidence>
<reference evidence="3 4" key="1">
    <citation type="submission" date="2013-11" db="EMBL/GenBank/DDBJ databases">
        <title>Genome sequence of elephant endotheliotropic herpesvirus 5.</title>
        <authorList>
            <person name="Wilkie G.S."/>
            <person name="Davison A.J."/>
            <person name="Denk D."/>
            <person name="Kerr K."/>
            <person name="Redrobe S."/>
            <person name="Steinbach F."/>
            <person name="Dastjerdi A."/>
        </authorList>
    </citation>
    <scope>NUCLEOTIDE SEQUENCE [LARGE SCALE GENOMIC DNA]</scope>
    <source>
        <strain evidence="3 4">Vijay</strain>
    </source>
</reference>
<name>A0A075CZR9_9BETA</name>
<protein>
    <submittedName>
        <fullName evidence="3">Membrane protein EE50</fullName>
    </submittedName>
</protein>
<dbReference type="GeneID" id="20098504"/>
<accession>A0A075CZR9</accession>
<dbReference type="RefSeq" id="YP_009052074.1">
    <property type="nucleotide sequence ID" value="NC_024696.1"/>
</dbReference>
<sequence>MKLTHHTGNLKIFIYCCVFFIYIALNQQKGVMSIQTITRTNIRNESVSLGGNITFGVNASNYQMVAWMHNSSQIIVHWDGGKHRVTRPNVKSETPTHITILNAGFNDSGLYTLIVFTNLSSTKYFFLNVNGTDGI</sequence>
<proteinExistence type="predicted"/>
<dbReference type="InterPro" id="IPR036179">
    <property type="entry name" value="Ig-like_dom_sf"/>
</dbReference>
<feature type="domain" description="Immunoglobulin" evidence="2">
    <location>
        <begin position="42"/>
        <end position="130"/>
    </location>
</feature>
<keyword evidence="1" id="KW-0812">Transmembrane</keyword>
<dbReference type="EMBL" id="KF921519">
    <property type="protein sequence ID" value="AHC02809.1"/>
    <property type="molecule type" value="Genomic_DNA"/>
</dbReference>
<dbReference type="SMART" id="SM00409">
    <property type="entry name" value="IG"/>
    <property type="match status" value="1"/>
</dbReference>
<dbReference type="Gene3D" id="2.60.40.10">
    <property type="entry name" value="Immunoglobulins"/>
    <property type="match status" value="1"/>
</dbReference>
<keyword evidence="1" id="KW-1133">Transmembrane helix</keyword>
<dbReference type="InterPro" id="IPR003599">
    <property type="entry name" value="Ig_sub"/>
</dbReference>
<evidence type="ECO:0000313" key="4">
    <source>
        <dbReference type="Proteomes" id="UP000152474"/>
    </source>
</evidence>
<dbReference type="SUPFAM" id="SSF48726">
    <property type="entry name" value="Immunoglobulin"/>
    <property type="match status" value="1"/>
</dbReference>
<dbReference type="Proteomes" id="UP000152474">
    <property type="component" value="Segment"/>
</dbReference>
<gene>
    <name evidence="3" type="primary">EE50</name>
</gene>
<keyword evidence="1" id="KW-0472">Membrane</keyword>
<dbReference type="KEGG" id="vg:20098504"/>